<evidence type="ECO:0000313" key="2">
    <source>
        <dbReference type="Proteomes" id="UP000239757"/>
    </source>
</evidence>
<dbReference type="InterPro" id="IPR007402">
    <property type="entry name" value="DUF455"/>
</dbReference>
<name>A0A2P5YWD1_GOSBA</name>
<dbReference type="InterPro" id="IPR009078">
    <property type="entry name" value="Ferritin-like_SF"/>
</dbReference>
<dbReference type="PANTHER" id="PTHR42782">
    <property type="entry name" value="SI:CH73-314G15.3"/>
    <property type="match status" value="1"/>
</dbReference>
<organism evidence="1 2">
    <name type="scientific">Gossypium barbadense</name>
    <name type="common">Sea Island cotton</name>
    <name type="synonym">Hibiscus barbadensis</name>
    <dbReference type="NCBI Taxonomy" id="3634"/>
    <lineage>
        <taxon>Eukaryota</taxon>
        <taxon>Viridiplantae</taxon>
        <taxon>Streptophyta</taxon>
        <taxon>Embryophyta</taxon>
        <taxon>Tracheophyta</taxon>
        <taxon>Spermatophyta</taxon>
        <taxon>Magnoliopsida</taxon>
        <taxon>eudicotyledons</taxon>
        <taxon>Gunneridae</taxon>
        <taxon>Pentapetalae</taxon>
        <taxon>rosids</taxon>
        <taxon>malvids</taxon>
        <taxon>Malvales</taxon>
        <taxon>Malvaceae</taxon>
        <taxon>Malvoideae</taxon>
        <taxon>Gossypium</taxon>
    </lineage>
</organism>
<evidence type="ECO:0008006" key="3">
    <source>
        <dbReference type="Google" id="ProtNLM"/>
    </source>
</evidence>
<dbReference type="CDD" id="cd00657">
    <property type="entry name" value="Ferritin_like"/>
    <property type="match status" value="1"/>
</dbReference>
<dbReference type="Proteomes" id="UP000239757">
    <property type="component" value="Unassembled WGS sequence"/>
</dbReference>
<dbReference type="Pfam" id="PF04305">
    <property type="entry name" value="DUF455"/>
    <property type="match status" value="1"/>
</dbReference>
<dbReference type="AlphaFoldDB" id="A0A2P5YWD1"/>
<reference evidence="1 2" key="1">
    <citation type="submission" date="2015-01" db="EMBL/GenBank/DDBJ databases">
        <title>Genome of allotetraploid Gossypium barbadense reveals genomic plasticity and fiber elongation in cotton evolution.</title>
        <authorList>
            <person name="Chen X."/>
            <person name="Liu X."/>
            <person name="Zhao B."/>
            <person name="Zheng H."/>
            <person name="Hu Y."/>
            <person name="Lu G."/>
            <person name="Yang C."/>
            <person name="Chen J."/>
            <person name="Shan C."/>
            <person name="Zhang L."/>
            <person name="Zhou Y."/>
            <person name="Wang L."/>
            <person name="Guo W."/>
            <person name="Bai Y."/>
            <person name="Ruan J."/>
            <person name="Shangguan X."/>
            <person name="Mao Y."/>
            <person name="Jiang J."/>
            <person name="Zhu Y."/>
            <person name="Lei J."/>
            <person name="Kang H."/>
            <person name="Chen S."/>
            <person name="He X."/>
            <person name="Wang R."/>
            <person name="Wang Y."/>
            <person name="Chen J."/>
            <person name="Wang L."/>
            <person name="Yu S."/>
            <person name="Wang B."/>
            <person name="Wei J."/>
            <person name="Song S."/>
            <person name="Lu X."/>
            <person name="Gao Z."/>
            <person name="Gu W."/>
            <person name="Deng X."/>
            <person name="Ma D."/>
            <person name="Wang S."/>
            <person name="Liang W."/>
            <person name="Fang L."/>
            <person name="Cai C."/>
            <person name="Zhu X."/>
            <person name="Zhou B."/>
            <person name="Zhang Y."/>
            <person name="Chen Z."/>
            <person name="Xu S."/>
            <person name="Zhu R."/>
            <person name="Wang S."/>
            <person name="Zhang T."/>
            <person name="Zhao G."/>
        </authorList>
    </citation>
    <scope>NUCLEOTIDE SEQUENCE [LARGE SCALE GENOMIC DNA]</scope>
    <source>
        <strain evidence="2">cv. Xinhai21</strain>
        <tissue evidence="1">Leaf</tissue>
    </source>
</reference>
<dbReference type="PANTHER" id="PTHR42782:SF4">
    <property type="entry name" value="DUF455 DOMAIN-CONTAINING PROTEIN"/>
    <property type="match status" value="1"/>
</dbReference>
<evidence type="ECO:0000313" key="1">
    <source>
        <dbReference type="EMBL" id="PPS19852.1"/>
    </source>
</evidence>
<accession>A0A2P5YWD1</accession>
<dbReference type="SUPFAM" id="SSF47240">
    <property type="entry name" value="Ferritin-like"/>
    <property type="match status" value="1"/>
</dbReference>
<dbReference type="OrthoDB" id="426882at2759"/>
<proteinExistence type="predicted"/>
<sequence length="600" mass="68898">MVLLTPKLSGPQPLSNTEVPNTPVALEAFGSSLAELGSLVLSTSDPLTKSKLSHLAFSRWRNEGLPIGLCQPPSRPARPTNPQLVSPKEIPDPKTSGLPLNAYLLHNLAHVELNAIDLAWDTVVRFSPFYHILGDKFFADFAHVADDESRHFAWCSQRLAEIGFNYGDMPAHNLLWRECEKSSDNVAARMAAIPLVQKRVKIAVHPVDPSSDEARGLDAGPRLVKKMVGFGDHRTSTIVARIAEEEIAHVAVGVYWFMFICHKMNRAPCSTFKGLVAFYHFKTELLQEYNLELKGPFNYSARDEAGIPREWYDSSSTNKQEREGNWKSSQQLSEPLLRSLYKSKFWNLMSGFSCNKTWARWQGSGTKFKLLCTSMQKLYQTKRYMSDLFKRVFQAVEELVYEGYCEECSMPWLITWVFNDILTIEDKNGGLPSFPRRLMADCLNDCNLFDLGFKGRRFTCSNLRELSQLIQERSDHCALLISFSNPQWQRRTRMFKFERMWLDHPDFPGIVDNFWNDTTNPLVNTIRDFTSFLRDWNRISFGNVFSKKNKILACINGVQRALANDPNEFLIKLQQTLAKDYMDILKQEEDLWLVKKRLNC</sequence>
<protein>
    <recommendedName>
        <fullName evidence="3">DUF455 domain-containing protein</fullName>
    </recommendedName>
</protein>
<gene>
    <name evidence="1" type="ORF">GOBAR_AA00726</name>
</gene>
<dbReference type="EMBL" id="KZ662733">
    <property type="protein sequence ID" value="PPS19852.1"/>
    <property type="molecule type" value="Genomic_DNA"/>
</dbReference>